<dbReference type="VEuPathDB" id="VectorBase:ASIC003460"/>
<dbReference type="EMBL" id="KE524777">
    <property type="protein sequence ID" value="KFB36335.1"/>
    <property type="molecule type" value="Genomic_DNA"/>
</dbReference>
<reference evidence="1 3" key="1">
    <citation type="journal article" date="2014" name="BMC Genomics">
        <title>Genome sequence of Anopheles sinensis provides insight into genetics basis of mosquito competence for malaria parasites.</title>
        <authorList>
            <person name="Zhou D."/>
            <person name="Zhang D."/>
            <person name="Ding G."/>
            <person name="Shi L."/>
            <person name="Hou Q."/>
            <person name="Ye Y."/>
            <person name="Xu Y."/>
            <person name="Zhou H."/>
            <person name="Xiong C."/>
            <person name="Li S."/>
            <person name="Yu J."/>
            <person name="Hong S."/>
            <person name="Yu X."/>
            <person name="Zou P."/>
            <person name="Chen C."/>
            <person name="Chang X."/>
            <person name="Wang W."/>
            <person name="Lv Y."/>
            <person name="Sun Y."/>
            <person name="Ma L."/>
            <person name="Shen B."/>
            <person name="Zhu C."/>
        </authorList>
    </citation>
    <scope>NUCLEOTIDE SEQUENCE [LARGE SCALE GENOMIC DNA]</scope>
</reference>
<dbReference type="AlphaFoldDB" id="A0A084VEE1"/>
<proteinExistence type="predicted"/>
<evidence type="ECO:0000313" key="3">
    <source>
        <dbReference type="Proteomes" id="UP000030765"/>
    </source>
</evidence>
<organism evidence="1">
    <name type="scientific">Anopheles sinensis</name>
    <name type="common">Mosquito</name>
    <dbReference type="NCBI Taxonomy" id="74873"/>
    <lineage>
        <taxon>Eukaryota</taxon>
        <taxon>Metazoa</taxon>
        <taxon>Ecdysozoa</taxon>
        <taxon>Arthropoda</taxon>
        <taxon>Hexapoda</taxon>
        <taxon>Insecta</taxon>
        <taxon>Pterygota</taxon>
        <taxon>Neoptera</taxon>
        <taxon>Endopterygota</taxon>
        <taxon>Diptera</taxon>
        <taxon>Nematocera</taxon>
        <taxon>Culicoidea</taxon>
        <taxon>Culicidae</taxon>
        <taxon>Anophelinae</taxon>
        <taxon>Anopheles</taxon>
    </lineage>
</organism>
<dbReference type="EMBL" id="ATLV01012271">
    <property type="status" value="NOT_ANNOTATED_CDS"/>
    <property type="molecule type" value="Genomic_DNA"/>
</dbReference>
<evidence type="ECO:0000313" key="1">
    <source>
        <dbReference type="EMBL" id="KFB36335.1"/>
    </source>
</evidence>
<dbReference type="EnsemblMetazoa" id="ASIC003460-RA">
    <property type="protein sequence ID" value="ASIC003460-PA"/>
    <property type="gene ID" value="ASIC003460"/>
</dbReference>
<dbReference type="Proteomes" id="UP000030765">
    <property type="component" value="Unassembled WGS sequence"/>
</dbReference>
<sequence>MYQCAIDYKGSRLAAALRIARPEASSRLCLCFGVPQEVDLFDRQGFPIGPSRAGGTIGLR</sequence>
<gene>
    <name evidence="1" type="ORF">ZHAS_00003460</name>
</gene>
<protein>
    <submittedName>
        <fullName evidence="1 2">Uncharacterized protein</fullName>
    </submittedName>
</protein>
<accession>A0A084VEE1</accession>
<reference evidence="2" key="2">
    <citation type="submission" date="2020-05" db="UniProtKB">
        <authorList>
            <consortium name="EnsemblMetazoa"/>
        </authorList>
    </citation>
    <scope>IDENTIFICATION</scope>
</reference>
<evidence type="ECO:0000313" key="2">
    <source>
        <dbReference type="EnsemblMetazoa" id="ASIC003460-PA"/>
    </source>
</evidence>
<keyword evidence="3" id="KW-1185">Reference proteome</keyword>
<name>A0A084VEE1_ANOSI</name>